<dbReference type="Pfam" id="PF04170">
    <property type="entry name" value="NlpE"/>
    <property type="match status" value="1"/>
</dbReference>
<dbReference type="AlphaFoldDB" id="A0A1I5EBA5"/>
<name>A0A1I5EBA5_9BACT</name>
<keyword evidence="1" id="KW-0449">Lipoprotein</keyword>
<dbReference type="PROSITE" id="PS51257">
    <property type="entry name" value="PROKAR_LIPOPROTEIN"/>
    <property type="match status" value="1"/>
</dbReference>
<evidence type="ECO:0000313" key="2">
    <source>
        <dbReference type="Proteomes" id="UP000199564"/>
    </source>
</evidence>
<protein>
    <submittedName>
        <fullName evidence="1">Uncharacterized lipoprotein NlpE involved in copper resistance</fullName>
    </submittedName>
</protein>
<dbReference type="Gene3D" id="2.40.128.640">
    <property type="match status" value="1"/>
</dbReference>
<keyword evidence="2" id="KW-1185">Reference proteome</keyword>
<sequence length="165" mass="18316">MKTMYKILVLPLIFLGLISCGKQEKKEFSDSELENETGQVAMGDFPDTIEIPIESGDNSQNSLDWEGTYRGILPCADCEGIETKITLSANGTYEYKASYLGKNDALEESYTGPFVWDEKGSEITLSGLGGASRRYKVGEGKIWHLDNEGNVIKGDLAQRYILKKE</sequence>
<dbReference type="Proteomes" id="UP000199564">
    <property type="component" value="Unassembled WGS sequence"/>
</dbReference>
<accession>A0A1I5EBA5</accession>
<reference evidence="2" key="1">
    <citation type="submission" date="2016-10" db="EMBL/GenBank/DDBJ databases">
        <authorList>
            <person name="Varghese N."/>
            <person name="Submissions S."/>
        </authorList>
    </citation>
    <scope>NUCLEOTIDE SEQUENCE [LARGE SCALE GENOMIC DNA]</scope>
    <source>
        <strain evidence="2">DSM 15282</strain>
    </source>
</reference>
<dbReference type="EMBL" id="FOVW01000003">
    <property type="protein sequence ID" value="SFO08705.1"/>
    <property type="molecule type" value="Genomic_DNA"/>
</dbReference>
<gene>
    <name evidence="1" type="ORF">SAMN04488519_103371</name>
</gene>
<evidence type="ECO:0000313" key="1">
    <source>
        <dbReference type="EMBL" id="SFO08705.1"/>
    </source>
</evidence>
<dbReference type="InterPro" id="IPR007298">
    <property type="entry name" value="Cu-R_lipoprotein_NlpE"/>
</dbReference>
<proteinExistence type="predicted"/>
<organism evidence="1 2">
    <name type="scientific">Algoriphagus ornithinivorans</name>
    <dbReference type="NCBI Taxonomy" id="226506"/>
    <lineage>
        <taxon>Bacteria</taxon>
        <taxon>Pseudomonadati</taxon>
        <taxon>Bacteroidota</taxon>
        <taxon>Cytophagia</taxon>
        <taxon>Cytophagales</taxon>
        <taxon>Cyclobacteriaceae</taxon>
        <taxon>Algoriphagus</taxon>
    </lineage>
</organism>